<dbReference type="InterPro" id="IPR001633">
    <property type="entry name" value="EAL_dom"/>
</dbReference>
<dbReference type="RefSeq" id="WP_182175123.1">
    <property type="nucleotide sequence ID" value="NZ_JACFXU010000018.1"/>
</dbReference>
<evidence type="ECO:0000313" key="4">
    <source>
        <dbReference type="Proteomes" id="UP000539350"/>
    </source>
</evidence>
<dbReference type="Proteomes" id="UP000539350">
    <property type="component" value="Unassembled WGS sequence"/>
</dbReference>
<dbReference type="Gene3D" id="3.30.70.270">
    <property type="match status" value="1"/>
</dbReference>
<comment type="caution">
    <text evidence="3">The sequence shown here is derived from an EMBL/GenBank/DDBJ whole genome shotgun (WGS) entry which is preliminary data.</text>
</comment>
<dbReference type="CDD" id="cd01948">
    <property type="entry name" value="EAL"/>
    <property type="match status" value="1"/>
</dbReference>
<proteinExistence type="predicted"/>
<gene>
    <name evidence="3" type="ORF">H2508_14060</name>
</gene>
<dbReference type="InterPro" id="IPR029787">
    <property type="entry name" value="Nucleotide_cyclase"/>
</dbReference>
<dbReference type="InterPro" id="IPR043128">
    <property type="entry name" value="Rev_trsase/Diguanyl_cyclase"/>
</dbReference>
<dbReference type="AlphaFoldDB" id="A0A7W2TYD5"/>
<evidence type="ECO:0000259" key="1">
    <source>
        <dbReference type="PROSITE" id="PS50883"/>
    </source>
</evidence>
<dbReference type="SUPFAM" id="SSF141868">
    <property type="entry name" value="EAL domain-like"/>
    <property type="match status" value="1"/>
</dbReference>
<dbReference type="PROSITE" id="PS50887">
    <property type="entry name" value="GGDEF"/>
    <property type="match status" value="1"/>
</dbReference>
<dbReference type="NCBIfam" id="TIGR00254">
    <property type="entry name" value="GGDEF"/>
    <property type="match status" value="1"/>
</dbReference>
<name>A0A7W2TYD5_9GAMM</name>
<evidence type="ECO:0000259" key="2">
    <source>
        <dbReference type="PROSITE" id="PS50887"/>
    </source>
</evidence>
<dbReference type="SMART" id="SM00052">
    <property type="entry name" value="EAL"/>
    <property type="match status" value="1"/>
</dbReference>
<dbReference type="PANTHER" id="PTHR44757:SF2">
    <property type="entry name" value="BIOFILM ARCHITECTURE MAINTENANCE PROTEIN MBAA"/>
    <property type="match status" value="1"/>
</dbReference>
<dbReference type="InterPro" id="IPR035919">
    <property type="entry name" value="EAL_sf"/>
</dbReference>
<dbReference type="PANTHER" id="PTHR44757">
    <property type="entry name" value="DIGUANYLATE CYCLASE DGCP"/>
    <property type="match status" value="1"/>
</dbReference>
<keyword evidence="4" id="KW-1185">Reference proteome</keyword>
<evidence type="ECO:0000313" key="3">
    <source>
        <dbReference type="EMBL" id="MBA6414235.1"/>
    </source>
</evidence>
<organism evidence="3 4">
    <name type="scientific">Sediminihaliea albiluteola</name>
    <dbReference type="NCBI Taxonomy" id="2758564"/>
    <lineage>
        <taxon>Bacteria</taxon>
        <taxon>Pseudomonadati</taxon>
        <taxon>Pseudomonadota</taxon>
        <taxon>Gammaproteobacteria</taxon>
        <taxon>Cellvibrionales</taxon>
        <taxon>Halieaceae</taxon>
        <taxon>Sediminihaliea</taxon>
    </lineage>
</organism>
<protein>
    <submittedName>
        <fullName evidence="3">Bifunctional diguanylate cyclase/phosphodiesterase</fullName>
    </submittedName>
</protein>
<dbReference type="SMART" id="SM00267">
    <property type="entry name" value="GGDEF"/>
    <property type="match status" value="1"/>
</dbReference>
<dbReference type="InterPro" id="IPR000160">
    <property type="entry name" value="GGDEF_dom"/>
</dbReference>
<accession>A0A7W2TYD5</accession>
<dbReference type="Pfam" id="PF00563">
    <property type="entry name" value="EAL"/>
    <property type="match status" value="1"/>
</dbReference>
<sequence>MGRNSILIISDKPSDHLQLSKCLQQAQTNTYFVISSTSIERPIEVLLDPSIKAAIIAESPETEYLLRLAQKNNSATAIIVLLDDCDTARRIAELGLQDYLLRGQLYDALVQRVVDYSIQLKQARRTIDLMSSYDSLSGALNRIGFRPLLKRAVERSQQHKLTSALLYFNVDNFAHINDHYGEQNGDLLIKTLADRITDKLGHRDCLARLNGDEFAVLIEEAESAEHIEELANNILLALTIPITLNEQPVVVNTSLGLTLFSELEQEQIDPMEAARKAMLHSKSLKDRKHTYYDRQLAEQVSMRSNLATELRSAIHNAQFELYYQPRIDLSSERLVGLEALLRWNHPQRGLLEPLEFLNECEDIGLMKSLGYQVIWQACKALNCLAEQGLGQIDIGVNVSFSQLQDKLFPSVVKSILSDTGANAKRLEFELTESTVLQNPNAIKARMNELKELGISFSLDDFGTGFSQLSHLTTLPIASLKVDATFVRELPQNTQQAAVCSMIIKMAQELGIVVIAEGTETYEQVAFLRQQQCHQVQGFYYSPAIPLQHLPRFLEQQRIKAYSTNP</sequence>
<dbReference type="SUPFAM" id="SSF55073">
    <property type="entry name" value="Nucleotide cyclase"/>
    <property type="match status" value="1"/>
</dbReference>
<dbReference type="Pfam" id="PF00990">
    <property type="entry name" value="GGDEF"/>
    <property type="match status" value="1"/>
</dbReference>
<feature type="domain" description="EAL" evidence="1">
    <location>
        <begin position="303"/>
        <end position="557"/>
    </location>
</feature>
<dbReference type="EMBL" id="JACFXU010000018">
    <property type="protein sequence ID" value="MBA6414235.1"/>
    <property type="molecule type" value="Genomic_DNA"/>
</dbReference>
<dbReference type="PROSITE" id="PS50883">
    <property type="entry name" value="EAL"/>
    <property type="match status" value="1"/>
</dbReference>
<dbReference type="InterPro" id="IPR052155">
    <property type="entry name" value="Biofilm_reg_signaling"/>
</dbReference>
<dbReference type="CDD" id="cd01949">
    <property type="entry name" value="GGDEF"/>
    <property type="match status" value="1"/>
</dbReference>
<reference evidence="3 4" key="1">
    <citation type="submission" date="2020-07" db="EMBL/GenBank/DDBJ databases">
        <title>Halieaceae bacterium, F7430, whole genome shotgun sequencing project.</title>
        <authorList>
            <person name="Jiang S."/>
            <person name="Liu Z.W."/>
            <person name="Du Z.J."/>
        </authorList>
    </citation>
    <scope>NUCLEOTIDE SEQUENCE [LARGE SCALE GENOMIC DNA]</scope>
    <source>
        <strain evidence="3 4">F7430</strain>
    </source>
</reference>
<feature type="domain" description="GGDEF" evidence="2">
    <location>
        <begin position="161"/>
        <end position="294"/>
    </location>
</feature>
<dbReference type="Gene3D" id="3.20.20.450">
    <property type="entry name" value="EAL domain"/>
    <property type="match status" value="1"/>
</dbReference>